<dbReference type="InterPro" id="IPR023214">
    <property type="entry name" value="HAD_sf"/>
</dbReference>
<dbReference type="NCBIfam" id="TIGR01549">
    <property type="entry name" value="HAD-SF-IA-v1"/>
    <property type="match status" value="1"/>
</dbReference>
<dbReference type="SFLD" id="SFLDG01135">
    <property type="entry name" value="C1.5.6:_HAD__Beta-PGM__Phospha"/>
    <property type="match status" value="1"/>
</dbReference>
<keyword evidence="2" id="KW-1185">Reference proteome</keyword>
<accession>A0A4Q1AZD7</accession>
<name>A0A4Q1AZD7_9BACT</name>
<evidence type="ECO:0000313" key="2">
    <source>
        <dbReference type="Proteomes" id="UP000289718"/>
    </source>
</evidence>
<evidence type="ECO:0000313" key="1">
    <source>
        <dbReference type="EMBL" id="RXK14370.1"/>
    </source>
</evidence>
<dbReference type="Proteomes" id="UP000289718">
    <property type="component" value="Unassembled WGS sequence"/>
</dbReference>
<dbReference type="GO" id="GO:0016787">
    <property type="term" value="F:hydrolase activity"/>
    <property type="evidence" value="ECO:0007669"/>
    <property type="project" value="UniProtKB-KW"/>
</dbReference>
<dbReference type="RefSeq" id="WP_129060507.1">
    <property type="nucleotide sequence ID" value="NZ_NXIE01000001.1"/>
</dbReference>
<dbReference type="Gene3D" id="1.10.150.240">
    <property type="entry name" value="Putative phosphatase, domain 2"/>
    <property type="match status" value="1"/>
</dbReference>
<dbReference type="InterPro" id="IPR036412">
    <property type="entry name" value="HAD-like_sf"/>
</dbReference>
<dbReference type="GO" id="GO:0005829">
    <property type="term" value="C:cytosol"/>
    <property type="evidence" value="ECO:0007669"/>
    <property type="project" value="TreeGrafter"/>
</dbReference>
<dbReference type="FunFam" id="3.40.50.1000:FF:000022">
    <property type="entry name" value="Phosphoglycolate phosphatase"/>
    <property type="match status" value="1"/>
</dbReference>
<dbReference type="Gene3D" id="3.40.50.1000">
    <property type="entry name" value="HAD superfamily/HAD-like"/>
    <property type="match status" value="1"/>
</dbReference>
<dbReference type="InterPro" id="IPR050155">
    <property type="entry name" value="HAD-like_hydrolase_sf"/>
</dbReference>
<dbReference type="OrthoDB" id="9792518at2"/>
<dbReference type="Pfam" id="PF13419">
    <property type="entry name" value="HAD_2"/>
    <property type="match status" value="1"/>
</dbReference>
<proteinExistence type="predicted"/>
<dbReference type="InterPro" id="IPR023198">
    <property type="entry name" value="PGP-like_dom2"/>
</dbReference>
<dbReference type="SFLD" id="SFLDG01129">
    <property type="entry name" value="C1.5:_HAD__Beta-PGM__Phosphata"/>
    <property type="match status" value="1"/>
</dbReference>
<protein>
    <submittedName>
        <fullName evidence="1">HAD family hydrolase</fullName>
    </submittedName>
</protein>
<gene>
    <name evidence="1" type="ORF">CP965_02675</name>
</gene>
<dbReference type="GO" id="GO:0004713">
    <property type="term" value="F:protein tyrosine kinase activity"/>
    <property type="evidence" value="ECO:0007669"/>
    <property type="project" value="TreeGrafter"/>
</dbReference>
<dbReference type="InterPro" id="IPR041492">
    <property type="entry name" value="HAD_2"/>
</dbReference>
<reference evidence="1 2" key="1">
    <citation type="submission" date="2017-09" db="EMBL/GenBank/DDBJ databases">
        <title>Genomics of the genus Arcobacter.</title>
        <authorList>
            <person name="Perez-Cataluna A."/>
            <person name="Figueras M.J."/>
            <person name="Salas-Masso N."/>
        </authorList>
    </citation>
    <scope>NUCLEOTIDE SEQUENCE [LARGE SCALE GENOMIC DNA]</scope>
    <source>
        <strain evidence="1 2">F156-34</strain>
    </source>
</reference>
<comment type="caution">
    <text evidence="1">The sequence shown here is derived from an EMBL/GenBank/DDBJ whole genome shotgun (WGS) entry which is preliminary data.</text>
</comment>
<dbReference type="SUPFAM" id="SSF56784">
    <property type="entry name" value="HAD-like"/>
    <property type="match status" value="1"/>
</dbReference>
<keyword evidence="1" id="KW-0378">Hydrolase</keyword>
<dbReference type="EMBL" id="NXIE01000001">
    <property type="protein sequence ID" value="RXK14370.1"/>
    <property type="molecule type" value="Genomic_DNA"/>
</dbReference>
<dbReference type="AlphaFoldDB" id="A0A4Q1AZD7"/>
<dbReference type="PANTHER" id="PTHR43434">
    <property type="entry name" value="PHOSPHOGLYCOLATE PHOSPHATASE"/>
    <property type="match status" value="1"/>
</dbReference>
<dbReference type="NCBIfam" id="TIGR01509">
    <property type="entry name" value="HAD-SF-IA-v3"/>
    <property type="match status" value="1"/>
</dbReference>
<dbReference type="InterPro" id="IPR006439">
    <property type="entry name" value="HAD-SF_hydro_IA"/>
</dbReference>
<dbReference type="PANTHER" id="PTHR43434:SF20">
    <property type="entry name" value="5'-NUCLEOTIDASE"/>
    <property type="match status" value="1"/>
</dbReference>
<dbReference type="SFLD" id="SFLDS00003">
    <property type="entry name" value="Haloacid_Dehalogenase"/>
    <property type="match status" value="1"/>
</dbReference>
<sequence length="208" mass="23943">MALIMFDMDGTLINSSHSIVNTINYVRQNLGFEELEKNHILEKVNDPNINAAQYFYGTNDFTIQQKELFENHYNATCLDNLELYEGIKKLIDDLSSDFTLSVATNANSTFARKMLEHLEIEHYFKSILGYNDVQKPKPHPEMVYKILDTHNIKKEKAQLIGDSHKDIMAASKAGVDSVLVNWGFSNHEKDAIETIEELEQKILQKFKE</sequence>
<organism evidence="1 2">
    <name type="scientific">Halarcobacter mediterraneus</name>
    <dbReference type="NCBI Taxonomy" id="2023153"/>
    <lineage>
        <taxon>Bacteria</taxon>
        <taxon>Pseudomonadati</taxon>
        <taxon>Campylobacterota</taxon>
        <taxon>Epsilonproteobacteria</taxon>
        <taxon>Campylobacterales</taxon>
        <taxon>Arcobacteraceae</taxon>
        <taxon>Halarcobacter</taxon>
    </lineage>
</organism>